<dbReference type="EMBL" id="CP042906">
    <property type="protein sequence ID" value="QEX19857.1"/>
    <property type="molecule type" value="Genomic_DNA"/>
</dbReference>
<dbReference type="RefSeq" id="WP_151179879.1">
    <property type="nucleotide sequence ID" value="NZ_CP042906.1"/>
</dbReference>
<protein>
    <recommendedName>
        <fullName evidence="2">YjiS-like domain-containing protein</fullName>
    </recommendedName>
</protein>
<evidence type="ECO:0000256" key="1">
    <source>
        <dbReference type="SAM" id="MobiDB-lite"/>
    </source>
</evidence>
<feature type="domain" description="YjiS-like" evidence="2">
    <location>
        <begin position="27"/>
        <end position="53"/>
    </location>
</feature>
<gene>
    <name evidence="3" type="ORF">FRZ44_51720</name>
</gene>
<dbReference type="Proteomes" id="UP000326202">
    <property type="component" value="Chromosome"/>
</dbReference>
<dbReference type="KEGG" id="htq:FRZ44_51720"/>
<feature type="region of interest" description="Disordered" evidence="1">
    <location>
        <begin position="56"/>
        <end position="85"/>
    </location>
</feature>
<accession>A0A5J6MRV0</accession>
<dbReference type="InterPro" id="IPR009506">
    <property type="entry name" value="YjiS-like"/>
</dbReference>
<proteinExistence type="predicted"/>
<dbReference type="AlphaFoldDB" id="A0A5J6MRV0"/>
<evidence type="ECO:0000259" key="2">
    <source>
        <dbReference type="Pfam" id="PF06568"/>
    </source>
</evidence>
<sequence length="85" mass="9213">MTSFWRERMMGWLREPALYLAASVESRWRQAEALGALDERLLRDIGLSAAQARIGRPANPVGPGNWPLSGPSAQGNGTGFGGARF</sequence>
<feature type="compositionally biased region" description="Gly residues" evidence="1">
    <location>
        <begin position="76"/>
        <end position="85"/>
    </location>
</feature>
<evidence type="ECO:0000313" key="4">
    <source>
        <dbReference type="Proteomes" id="UP000326202"/>
    </source>
</evidence>
<reference evidence="3 4" key="1">
    <citation type="submission" date="2019-08" db="EMBL/GenBank/DDBJ databases">
        <title>Hyperibacter terrae gen. nov., sp. nov. and Hyperibacter viscosus sp. nov., two new members in the family Rhodospirillaceae isolated from the rhizosphere of Hypericum perforatum.</title>
        <authorList>
            <person name="Noviana Z."/>
        </authorList>
    </citation>
    <scope>NUCLEOTIDE SEQUENCE [LARGE SCALE GENOMIC DNA]</scope>
    <source>
        <strain evidence="3 4">R5913</strain>
    </source>
</reference>
<name>A0A5J6MRV0_9PROT</name>
<organism evidence="3 4">
    <name type="scientific">Hypericibacter terrae</name>
    <dbReference type="NCBI Taxonomy" id="2602015"/>
    <lineage>
        <taxon>Bacteria</taxon>
        <taxon>Pseudomonadati</taxon>
        <taxon>Pseudomonadota</taxon>
        <taxon>Alphaproteobacteria</taxon>
        <taxon>Rhodospirillales</taxon>
        <taxon>Dongiaceae</taxon>
        <taxon>Hypericibacter</taxon>
    </lineage>
</organism>
<evidence type="ECO:0000313" key="3">
    <source>
        <dbReference type="EMBL" id="QEX19857.1"/>
    </source>
</evidence>
<dbReference type="Pfam" id="PF06568">
    <property type="entry name" value="YjiS-like"/>
    <property type="match status" value="1"/>
</dbReference>
<dbReference type="OrthoDB" id="8096613at2"/>
<keyword evidence="4" id="KW-1185">Reference proteome</keyword>